<evidence type="ECO:0000259" key="6">
    <source>
        <dbReference type="Pfam" id="PF08281"/>
    </source>
</evidence>
<organism evidence="7 8">
    <name type="scientific">Algoriphagus aquimarinus</name>
    <dbReference type="NCBI Taxonomy" id="237018"/>
    <lineage>
        <taxon>Bacteria</taxon>
        <taxon>Pseudomonadati</taxon>
        <taxon>Bacteroidota</taxon>
        <taxon>Cytophagia</taxon>
        <taxon>Cytophagales</taxon>
        <taxon>Cyclobacteriaceae</taxon>
        <taxon>Algoriphagus</taxon>
    </lineage>
</organism>
<gene>
    <name evidence="7" type="ORF">ESV85_12785</name>
</gene>
<dbReference type="InterPro" id="IPR014327">
    <property type="entry name" value="RNA_pol_sigma70_bacteroid"/>
</dbReference>
<protein>
    <submittedName>
        <fullName evidence="7">RNA polymerase sigma-70 factor</fullName>
    </submittedName>
</protein>
<dbReference type="InterPro" id="IPR036388">
    <property type="entry name" value="WH-like_DNA-bd_sf"/>
</dbReference>
<dbReference type="PANTHER" id="PTHR43133">
    <property type="entry name" value="RNA POLYMERASE ECF-TYPE SIGMA FACTO"/>
    <property type="match status" value="1"/>
</dbReference>
<evidence type="ECO:0000256" key="4">
    <source>
        <dbReference type="ARBA" id="ARBA00023163"/>
    </source>
</evidence>
<sequence length="191" mass="22541">MSQHLKELVCRLKEGDKMAFDELYGLFHKKIYLFCLNYGLSQMDAEEITQEVFVKLWLYRNTLDSEKSINSYLYKIGKNVIIDEFKKKIKTQATQEYQMSLIMPSNNVEESMDYLDLKNLVEETLMYLPERRREVFELSRIKGLSHKEIAEELGISTKTVENHLNLALHNFRAALQKTNVLCYALVSYFIF</sequence>
<feature type="domain" description="RNA polymerase sigma factor 70 region 4 type 2" evidence="6">
    <location>
        <begin position="120"/>
        <end position="168"/>
    </location>
</feature>
<dbReference type="RefSeq" id="WP_146918191.1">
    <property type="nucleotide sequence ID" value="NZ_VORW01000008.1"/>
</dbReference>
<comment type="similarity">
    <text evidence="1">Belongs to the sigma-70 factor family. ECF subfamily.</text>
</comment>
<dbReference type="GO" id="GO:0003677">
    <property type="term" value="F:DNA binding"/>
    <property type="evidence" value="ECO:0007669"/>
    <property type="project" value="InterPro"/>
</dbReference>
<evidence type="ECO:0000313" key="8">
    <source>
        <dbReference type="Proteomes" id="UP000321935"/>
    </source>
</evidence>
<accession>A0A5C7AN77</accession>
<evidence type="ECO:0000256" key="3">
    <source>
        <dbReference type="ARBA" id="ARBA00023082"/>
    </source>
</evidence>
<dbReference type="InterPro" id="IPR014284">
    <property type="entry name" value="RNA_pol_sigma-70_dom"/>
</dbReference>
<keyword evidence="4" id="KW-0804">Transcription</keyword>
<dbReference type="InterPro" id="IPR007627">
    <property type="entry name" value="RNA_pol_sigma70_r2"/>
</dbReference>
<reference evidence="7 8" key="1">
    <citation type="submission" date="2019-08" db="EMBL/GenBank/DDBJ databases">
        <title>Genomes sequence of Algoriphagus aquimarinus ACAM450.</title>
        <authorList>
            <person name="Bowman J.P."/>
        </authorList>
    </citation>
    <scope>NUCLEOTIDE SEQUENCE [LARGE SCALE GENOMIC DNA]</scope>
    <source>
        <strain evidence="7 8">ACAM 450</strain>
    </source>
</reference>
<dbReference type="GO" id="GO:0016987">
    <property type="term" value="F:sigma factor activity"/>
    <property type="evidence" value="ECO:0007669"/>
    <property type="project" value="UniProtKB-KW"/>
</dbReference>
<dbReference type="GO" id="GO:0006352">
    <property type="term" value="P:DNA-templated transcription initiation"/>
    <property type="evidence" value="ECO:0007669"/>
    <property type="project" value="InterPro"/>
</dbReference>
<dbReference type="Gene3D" id="1.10.10.10">
    <property type="entry name" value="Winged helix-like DNA-binding domain superfamily/Winged helix DNA-binding domain"/>
    <property type="match status" value="1"/>
</dbReference>
<dbReference type="SUPFAM" id="SSF88659">
    <property type="entry name" value="Sigma3 and sigma4 domains of RNA polymerase sigma factors"/>
    <property type="match status" value="1"/>
</dbReference>
<dbReference type="InterPro" id="IPR013249">
    <property type="entry name" value="RNA_pol_sigma70_r4_t2"/>
</dbReference>
<evidence type="ECO:0000259" key="5">
    <source>
        <dbReference type="Pfam" id="PF04542"/>
    </source>
</evidence>
<dbReference type="AlphaFoldDB" id="A0A5C7AN77"/>
<evidence type="ECO:0000256" key="1">
    <source>
        <dbReference type="ARBA" id="ARBA00010641"/>
    </source>
</evidence>
<dbReference type="Pfam" id="PF04542">
    <property type="entry name" value="Sigma70_r2"/>
    <property type="match status" value="1"/>
</dbReference>
<feature type="domain" description="RNA polymerase sigma-70 region 2" evidence="5">
    <location>
        <begin position="23"/>
        <end position="88"/>
    </location>
</feature>
<comment type="caution">
    <text evidence="7">The sequence shown here is derived from an EMBL/GenBank/DDBJ whole genome shotgun (WGS) entry which is preliminary data.</text>
</comment>
<dbReference type="InterPro" id="IPR039425">
    <property type="entry name" value="RNA_pol_sigma-70-like"/>
</dbReference>
<dbReference type="InterPro" id="IPR013325">
    <property type="entry name" value="RNA_pol_sigma_r2"/>
</dbReference>
<proteinExistence type="inferred from homology"/>
<dbReference type="InterPro" id="IPR013324">
    <property type="entry name" value="RNA_pol_sigma_r3/r4-like"/>
</dbReference>
<dbReference type="NCBIfam" id="TIGR02985">
    <property type="entry name" value="Sig70_bacteroi1"/>
    <property type="match status" value="1"/>
</dbReference>
<dbReference type="EMBL" id="VORW01000008">
    <property type="protein sequence ID" value="TXE10210.1"/>
    <property type="molecule type" value="Genomic_DNA"/>
</dbReference>
<dbReference type="SUPFAM" id="SSF88946">
    <property type="entry name" value="Sigma2 domain of RNA polymerase sigma factors"/>
    <property type="match status" value="1"/>
</dbReference>
<dbReference type="Pfam" id="PF08281">
    <property type="entry name" value="Sigma70_r4_2"/>
    <property type="match status" value="1"/>
</dbReference>
<dbReference type="Proteomes" id="UP000321935">
    <property type="component" value="Unassembled WGS sequence"/>
</dbReference>
<dbReference type="Gene3D" id="1.10.1740.10">
    <property type="match status" value="1"/>
</dbReference>
<keyword evidence="2" id="KW-0805">Transcription regulation</keyword>
<dbReference type="CDD" id="cd06171">
    <property type="entry name" value="Sigma70_r4"/>
    <property type="match status" value="1"/>
</dbReference>
<evidence type="ECO:0000313" key="7">
    <source>
        <dbReference type="EMBL" id="TXE10210.1"/>
    </source>
</evidence>
<dbReference type="PANTHER" id="PTHR43133:SF46">
    <property type="entry name" value="RNA POLYMERASE SIGMA-70 FACTOR ECF SUBFAMILY"/>
    <property type="match status" value="1"/>
</dbReference>
<evidence type="ECO:0000256" key="2">
    <source>
        <dbReference type="ARBA" id="ARBA00023015"/>
    </source>
</evidence>
<dbReference type="OrthoDB" id="764811at2"/>
<name>A0A5C7AN77_9BACT</name>
<keyword evidence="3" id="KW-0731">Sigma factor</keyword>
<dbReference type="NCBIfam" id="TIGR02937">
    <property type="entry name" value="sigma70-ECF"/>
    <property type="match status" value="1"/>
</dbReference>